<keyword evidence="3" id="KW-0804">Transcription</keyword>
<evidence type="ECO:0000313" key="7">
    <source>
        <dbReference type="Proteomes" id="UP001072007"/>
    </source>
</evidence>
<gene>
    <name evidence="6" type="ORF">ODY23_03020</name>
</gene>
<evidence type="ECO:0000313" key="6">
    <source>
        <dbReference type="EMBL" id="MCY3025287.1"/>
    </source>
</evidence>
<proteinExistence type="predicted"/>
<feature type="domain" description="HTH rpiR-type" evidence="4">
    <location>
        <begin position="1"/>
        <end position="75"/>
    </location>
</feature>
<dbReference type="RefSeq" id="WP_267982715.1">
    <property type="nucleotide sequence ID" value="NZ_JAOTMC010000011.1"/>
</dbReference>
<dbReference type="PANTHER" id="PTHR30514:SF10">
    <property type="entry name" value="MURR_RPIR FAMILY TRANSCRIPTIONAL REGULATOR"/>
    <property type="match status" value="1"/>
</dbReference>
<evidence type="ECO:0000256" key="2">
    <source>
        <dbReference type="ARBA" id="ARBA00023125"/>
    </source>
</evidence>
<dbReference type="EMBL" id="JAOTMD010000004">
    <property type="protein sequence ID" value="MCY3025287.1"/>
    <property type="molecule type" value="Genomic_DNA"/>
</dbReference>
<keyword evidence="7" id="KW-1185">Reference proteome</keyword>
<evidence type="ECO:0000259" key="4">
    <source>
        <dbReference type="PROSITE" id="PS51071"/>
    </source>
</evidence>
<keyword evidence="1" id="KW-0805">Transcription regulation</keyword>
<dbReference type="InterPro" id="IPR046348">
    <property type="entry name" value="SIS_dom_sf"/>
</dbReference>
<keyword evidence="2" id="KW-0238">DNA-binding</keyword>
<dbReference type="GeneID" id="86970459"/>
<dbReference type="InterPro" id="IPR036388">
    <property type="entry name" value="WH-like_DNA-bd_sf"/>
</dbReference>
<dbReference type="SUPFAM" id="SSF53697">
    <property type="entry name" value="SIS domain"/>
    <property type="match status" value="1"/>
</dbReference>
<dbReference type="InterPro" id="IPR001347">
    <property type="entry name" value="SIS_dom"/>
</dbReference>
<dbReference type="Pfam" id="PF01380">
    <property type="entry name" value="SIS"/>
    <property type="match status" value="1"/>
</dbReference>
<protein>
    <submittedName>
        <fullName evidence="6">MurR/RpiR family transcriptional regulator</fullName>
    </submittedName>
</protein>
<dbReference type="SUPFAM" id="SSF46689">
    <property type="entry name" value="Homeodomain-like"/>
    <property type="match status" value="1"/>
</dbReference>
<organism evidence="6 7">
    <name type="scientific">Aerococcus loyolae</name>
    <dbReference type="NCBI Taxonomy" id="2976809"/>
    <lineage>
        <taxon>Bacteria</taxon>
        <taxon>Bacillati</taxon>
        <taxon>Bacillota</taxon>
        <taxon>Bacilli</taxon>
        <taxon>Lactobacillales</taxon>
        <taxon>Aerococcaceae</taxon>
        <taxon>Aerococcus</taxon>
    </lineage>
</organism>
<dbReference type="InterPro" id="IPR047640">
    <property type="entry name" value="RpiR-like"/>
</dbReference>
<evidence type="ECO:0000256" key="1">
    <source>
        <dbReference type="ARBA" id="ARBA00023015"/>
    </source>
</evidence>
<dbReference type="Pfam" id="PF01418">
    <property type="entry name" value="HTH_6"/>
    <property type="match status" value="1"/>
</dbReference>
<sequence>MLLKERLDQVQFSPAEQNIVNYILENPSKIEEMTTQEIADITLTNPTSVIRVAKKMNFNGWSSFKKAYAKEFTYLNNQFDSLDANLPFKSEDSPLAIAGRLAAIEQQTLSDTMSLLNEKELKKAQKYLTRAKEVKLFANFSNALISQDFVRMMKRINKPTLIANEYESLVEAYNSDQNTCAILISYTGQNPEICNVIPLLKKNKTPIISLTGIGDNPIAEKSDCNLNITTRERLYSKIGNFTSNHSIIYLLDLLYSLVFAANYNQNLEHIVKQGQVTDRRKASSSIMEENK</sequence>
<dbReference type="PANTHER" id="PTHR30514">
    <property type="entry name" value="GLUCOKINASE"/>
    <property type="match status" value="1"/>
</dbReference>
<feature type="domain" description="SIS" evidence="5">
    <location>
        <begin position="124"/>
        <end position="264"/>
    </location>
</feature>
<name>A0ABT4BYE0_9LACT</name>
<reference evidence="6" key="1">
    <citation type="submission" date="2024-05" db="EMBL/GenBank/DDBJ databases">
        <title>Aerococcus urinae taxonomy study.</title>
        <authorList>
            <person name="Christensen J."/>
            <person name="Senneby E."/>
        </authorList>
    </citation>
    <scope>NUCLEOTIDE SEQUENCE</scope>
    <source>
        <strain evidence="6">CDC-3352-U95</strain>
    </source>
</reference>
<evidence type="ECO:0000256" key="3">
    <source>
        <dbReference type="ARBA" id="ARBA00023163"/>
    </source>
</evidence>
<dbReference type="CDD" id="cd05013">
    <property type="entry name" value="SIS_RpiR"/>
    <property type="match status" value="1"/>
</dbReference>
<dbReference type="PROSITE" id="PS51071">
    <property type="entry name" value="HTH_RPIR"/>
    <property type="match status" value="1"/>
</dbReference>
<comment type="caution">
    <text evidence="6">The sequence shown here is derived from an EMBL/GenBank/DDBJ whole genome shotgun (WGS) entry which is preliminary data.</text>
</comment>
<dbReference type="InterPro" id="IPR035472">
    <property type="entry name" value="RpiR-like_SIS"/>
</dbReference>
<dbReference type="InterPro" id="IPR000281">
    <property type="entry name" value="HTH_RpiR"/>
</dbReference>
<dbReference type="Proteomes" id="UP001072007">
    <property type="component" value="Unassembled WGS sequence"/>
</dbReference>
<dbReference type="InterPro" id="IPR009057">
    <property type="entry name" value="Homeodomain-like_sf"/>
</dbReference>
<dbReference type="Gene3D" id="3.40.50.10490">
    <property type="entry name" value="Glucose-6-phosphate isomerase like protein, domain 1"/>
    <property type="match status" value="1"/>
</dbReference>
<dbReference type="Gene3D" id="1.10.10.10">
    <property type="entry name" value="Winged helix-like DNA-binding domain superfamily/Winged helix DNA-binding domain"/>
    <property type="match status" value="1"/>
</dbReference>
<evidence type="ECO:0000259" key="5">
    <source>
        <dbReference type="PROSITE" id="PS51464"/>
    </source>
</evidence>
<accession>A0ABT4BYE0</accession>
<dbReference type="PROSITE" id="PS51464">
    <property type="entry name" value="SIS"/>
    <property type="match status" value="1"/>
</dbReference>